<dbReference type="Pfam" id="PF00121">
    <property type="entry name" value="TIM"/>
    <property type="match status" value="1"/>
</dbReference>
<evidence type="ECO:0000256" key="4">
    <source>
        <dbReference type="RuleBase" id="RU363013"/>
    </source>
</evidence>
<dbReference type="CDD" id="cd00311">
    <property type="entry name" value="TIM"/>
    <property type="match status" value="1"/>
</dbReference>
<organism evidence="5 6">
    <name type="scientific">Extremus antarcticus</name>
    <dbReference type="NCBI Taxonomy" id="702011"/>
    <lineage>
        <taxon>Eukaryota</taxon>
        <taxon>Fungi</taxon>
        <taxon>Dikarya</taxon>
        <taxon>Ascomycota</taxon>
        <taxon>Pezizomycotina</taxon>
        <taxon>Dothideomycetes</taxon>
        <taxon>Dothideomycetidae</taxon>
        <taxon>Mycosphaerellales</taxon>
        <taxon>Extremaceae</taxon>
        <taxon>Extremus</taxon>
    </lineage>
</organism>
<dbReference type="GO" id="GO:0006096">
    <property type="term" value="P:glycolytic process"/>
    <property type="evidence" value="ECO:0007669"/>
    <property type="project" value="UniProtKB-KW"/>
</dbReference>
<dbReference type="GO" id="GO:0005829">
    <property type="term" value="C:cytosol"/>
    <property type="evidence" value="ECO:0007669"/>
    <property type="project" value="TreeGrafter"/>
</dbReference>
<dbReference type="GO" id="GO:0046166">
    <property type="term" value="P:glyceraldehyde-3-phosphate biosynthetic process"/>
    <property type="evidence" value="ECO:0007669"/>
    <property type="project" value="TreeGrafter"/>
</dbReference>
<dbReference type="Gene3D" id="3.20.20.70">
    <property type="entry name" value="Aldolase class I"/>
    <property type="match status" value="1"/>
</dbReference>
<dbReference type="GO" id="GO:0019563">
    <property type="term" value="P:glycerol catabolic process"/>
    <property type="evidence" value="ECO:0007669"/>
    <property type="project" value="TreeGrafter"/>
</dbReference>
<comment type="catalytic activity">
    <reaction evidence="4">
        <text>D-glyceraldehyde 3-phosphate = dihydroxyacetone phosphate</text>
        <dbReference type="Rhea" id="RHEA:18585"/>
        <dbReference type="ChEBI" id="CHEBI:57642"/>
        <dbReference type="ChEBI" id="CHEBI:59776"/>
        <dbReference type="EC" id="5.3.1.1"/>
    </reaction>
</comment>
<comment type="similarity">
    <text evidence="1 4">Belongs to the triosephosphate isomerase family.</text>
</comment>
<evidence type="ECO:0000256" key="3">
    <source>
        <dbReference type="ARBA" id="ARBA00023235"/>
    </source>
</evidence>
<gene>
    <name evidence="5" type="ORF">LTR09_007060</name>
</gene>
<comment type="pathway">
    <text evidence="4">Carbohydrate biosynthesis; gluconeogenesis.</text>
</comment>
<dbReference type="InterPro" id="IPR000652">
    <property type="entry name" value="Triosephosphate_isomerase"/>
</dbReference>
<dbReference type="Proteomes" id="UP001271007">
    <property type="component" value="Unassembled WGS sequence"/>
</dbReference>
<evidence type="ECO:0000313" key="5">
    <source>
        <dbReference type="EMBL" id="KAK3051760.1"/>
    </source>
</evidence>
<dbReference type="PANTHER" id="PTHR21139:SF2">
    <property type="entry name" value="TRIOSEPHOSPHATE ISOMERASE"/>
    <property type="match status" value="1"/>
</dbReference>
<dbReference type="GO" id="GO:0004807">
    <property type="term" value="F:triose-phosphate isomerase activity"/>
    <property type="evidence" value="ECO:0007669"/>
    <property type="project" value="UniProtKB-EC"/>
</dbReference>
<dbReference type="EMBL" id="JAWDJX010000024">
    <property type="protein sequence ID" value="KAK3051760.1"/>
    <property type="molecule type" value="Genomic_DNA"/>
</dbReference>
<comment type="subunit">
    <text evidence="2">Homodimer.</text>
</comment>
<evidence type="ECO:0000313" key="6">
    <source>
        <dbReference type="Proteomes" id="UP001271007"/>
    </source>
</evidence>
<dbReference type="InterPro" id="IPR035990">
    <property type="entry name" value="TIM_sf"/>
</dbReference>
<dbReference type="PANTHER" id="PTHR21139">
    <property type="entry name" value="TRIOSEPHOSPHATE ISOMERASE"/>
    <property type="match status" value="1"/>
</dbReference>
<accession>A0AAJ0DK48</accession>
<evidence type="ECO:0000256" key="2">
    <source>
        <dbReference type="ARBA" id="ARBA00011738"/>
    </source>
</evidence>
<evidence type="ECO:0000256" key="1">
    <source>
        <dbReference type="ARBA" id="ARBA00007422"/>
    </source>
</evidence>
<keyword evidence="6" id="KW-1185">Reference proteome</keyword>
<dbReference type="EC" id="5.3.1.1" evidence="4"/>
<dbReference type="InterPro" id="IPR013785">
    <property type="entry name" value="Aldolase_TIM"/>
</dbReference>
<dbReference type="GO" id="GO:0006094">
    <property type="term" value="P:gluconeogenesis"/>
    <property type="evidence" value="ECO:0007669"/>
    <property type="project" value="UniProtKB-KW"/>
</dbReference>
<keyword evidence="4" id="KW-0312">Gluconeogenesis</keyword>
<reference evidence="5" key="1">
    <citation type="submission" date="2023-04" db="EMBL/GenBank/DDBJ databases">
        <title>Black Yeasts Isolated from many extreme environments.</title>
        <authorList>
            <person name="Coleine C."/>
            <person name="Stajich J.E."/>
            <person name="Selbmann L."/>
        </authorList>
    </citation>
    <scope>NUCLEOTIDE SEQUENCE</scope>
    <source>
        <strain evidence="5">CCFEE 5312</strain>
    </source>
</reference>
<comment type="caution">
    <text evidence="5">The sequence shown here is derived from an EMBL/GenBank/DDBJ whole genome shotgun (WGS) entry which is preliminary data.</text>
</comment>
<keyword evidence="4" id="KW-0324">Glycolysis</keyword>
<dbReference type="PROSITE" id="PS51440">
    <property type="entry name" value="TIM_2"/>
    <property type="match status" value="1"/>
</dbReference>
<keyword evidence="3 4" id="KW-0413">Isomerase</keyword>
<sequence>MAPIPGKREKRIIGTSLKMYFDLPSTLTYIDSIATLAPAAEKANLDFFVIPDFISVLPSKEKLSSTNVILGAQDCYHEDKGAFTGEVSPLTLSQAGVKIVEIGHAERRKLFGETDKDVAAKAAAIVRNGMVPLVCIGEKNKSNIASQAVGIAVSECKPQIDAAFSSVPNDADVVFAYEPVWAIGASEPASADHVVAVVENLRALVADRPGRVRFLYGGSAKPGIWKALAPALDGMFLGRFAHDFKNVESIIREMSEP</sequence>
<protein>
    <recommendedName>
        <fullName evidence="4">Triosephosphate isomerase</fullName>
        <ecNumber evidence="4">5.3.1.1</ecNumber>
    </recommendedName>
</protein>
<name>A0AAJ0DK48_9PEZI</name>
<dbReference type="AlphaFoldDB" id="A0AAJ0DK48"/>
<proteinExistence type="inferred from homology"/>
<dbReference type="SUPFAM" id="SSF51351">
    <property type="entry name" value="Triosephosphate isomerase (TIM)"/>
    <property type="match status" value="1"/>
</dbReference>
<comment type="pathway">
    <text evidence="4">Carbohydrate degradation; glycolysis; D-glyceraldehyde 3-phosphate from glycerone phosphate: step 1/1.</text>
</comment>